<dbReference type="Proteomes" id="UP000054217">
    <property type="component" value="Unassembled WGS sequence"/>
</dbReference>
<dbReference type="HOGENOM" id="CLU_088458_1_0_1"/>
<evidence type="ECO:0000313" key="2">
    <source>
        <dbReference type="Proteomes" id="UP000054217"/>
    </source>
</evidence>
<reference evidence="1 2" key="1">
    <citation type="submission" date="2014-04" db="EMBL/GenBank/DDBJ databases">
        <authorList>
            <consortium name="DOE Joint Genome Institute"/>
            <person name="Kuo A."/>
            <person name="Kohler A."/>
            <person name="Costa M.D."/>
            <person name="Nagy L.G."/>
            <person name="Floudas D."/>
            <person name="Copeland A."/>
            <person name="Barry K.W."/>
            <person name="Cichocki N."/>
            <person name="Veneault-Fourrey C."/>
            <person name="LaButti K."/>
            <person name="Lindquist E.A."/>
            <person name="Lipzen A."/>
            <person name="Lundell T."/>
            <person name="Morin E."/>
            <person name="Murat C."/>
            <person name="Sun H."/>
            <person name="Tunlid A."/>
            <person name="Henrissat B."/>
            <person name="Grigoriev I.V."/>
            <person name="Hibbett D.S."/>
            <person name="Martin F."/>
            <person name="Nordberg H.P."/>
            <person name="Cantor M.N."/>
            <person name="Hua S.X."/>
        </authorList>
    </citation>
    <scope>NUCLEOTIDE SEQUENCE [LARGE SCALE GENOMIC DNA]</scope>
    <source>
        <strain evidence="1 2">Marx 270</strain>
    </source>
</reference>
<evidence type="ECO:0000313" key="1">
    <source>
        <dbReference type="EMBL" id="KIO02116.1"/>
    </source>
</evidence>
<organism evidence="1 2">
    <name type="scientific">Pisolithus tinctorius Marx 270</name>
    <dbReference type="NCBI Taxonomy" id="870435"/>
    <lineage>
        <taxon>Eukaryota</taxon>
        <taxon>Fungi</taxon>
        <taxon>Dikarya</taxon>
        <taxon>Basidiomycota</taxon>
        <taxon>Agaricomycotina</taxon>
        <taxon>Agaricomycetes</taxon>
        <taxon>Agaricomycetidae</taxon>
        <taxon>Boletales</taxon>
        <taxon>Sclerodermatineae</taxon>
        <taxon>Pisolithaceae</taxon>
        <taxon>Pisolithus</taxon>
    </lineage>
</organism>
<protein>
    <submittedName>
        <fullName evidence="1">Uncharacterized protein</fullName>
    </submittedName>
</protein>
<dbReference type="OrthoDB" id="3048787at2759"/>
<keyword evidence="2" id="KW-1185">Reference proteome</keyword>
<dbReference type="EMBL" id="KN831983">
    <property type="protein sequence ID" value="KIO02116.1"/>
    <property type="molecule type" value="Genomic_DNA"/>
</dbReference>
<name>A0A0C3P3S6_PISTI</name>
<gene>
    <name evidence="1" type="ORF">M404DRAFT_148508</name>
</gene>
<sequence length="239" mass="26240">ADPLAWKIIRDFATSGEMTLPDAETALQAHLRVRFDDSHWRPALKAIMDAKDVVEDALKAVDHLSQAAFSCSGLKLRIPARTALPPKPGQMVSLEAELMDSVRVLKSCNRIFGTLLTIDELLDPVGERSWADFDSGSSDAKDGSIKGIADEVRCEIAIAKGDVIEIEDKDADVDDVSAGPSLLRADLLKLCRQLEAECMQYGDPVFSFELSSSLAKYCASLQRDELLNNKQTTLDRFIV</sequence>
<dbReference type="InParanoid" id="A0A0C3P3S6"/>
<proteinExistence type="predicted"/>
<accession>A0A0C3P3S6</accession>
<reference evidence="2" key="2">
    <citation type="submission" date="2015-01" db="EMBL/GenBank/DDBJ databases">
        <title>Evolutionary Origins and Diversification of the Mycorrhizal Mutualists.</title>
        <authorList>
            <consortium name="DOE Joint Genome Institute"/>
            <consortium name="Mycorrhizal Genomics Consortium"/>
            <person name="Kohler A."/>
            <person name="Kuo A."/>
            <person name="Nagy L.G."/>
            <person name="Floudas D."/>
            <person name="Copeland A."/>
            <person name="Barry K.W."/>
            <person name="Cichocki N."/>
            <person name="Veneault-Fourrey C."/>
            <person name="LaButti K."/>
            <person name="Lindquist E.A."/>
            <person name="Lipzen A."/>
            <person name="Lundell T."/>
            <person name="Morin E."/>
            <person name="Murat C."/>
            <person name="Riley R."/>
            <person name="Ohm R."/>
            <person name="Sun H."/>
            <person name="Tunlid A."/>
            <person name="Henrissat B."/>
            <person name="Grigoriev I.V."/>
            <person name="Hibbett D.S."/>
            <person name="Martin F."/>
        </authorList>
    </citation>
    <scope>NUCLEOTIDE SEQUENCE [LARGE SCALE GENOMIC DNA]</scope>
    <source>
        <strain evidence="2">Marx 270</strain>
    </source>
</reference>
<dbReference type="AlphaFoldDB" id="A0A0C3P3S6"/>
<feature type="non-terminal residue" evidence="1">
    <location>
        <position position="1"/>
    </location>
</feature>